<dbReference type="PANTHER" id="PTHR18952">
    <property type="entry name" value="CARBONIC ANHYDRASE"/>
    <property type="match status" value="1"/>
</dbReference>
<evidence type="ECO:0000259" key="2">
    <source>
        <dbReference type="PROSITE" id="PS51144"/>
    </source>
</evidence>
<dbReference type="EMBL" id="AP019871">
    <property type="protein sequence ID" value="BBN14119.1"/>
    <property type="molecule type" value="Genomic_DNA"/>
</dbReference>
<keyword evidence="1" id="KW-0732">Signal</keyword>
<dbReference type="SMART" id="SM01057">
    <property type="entry name" value="Carb_anhydrase"/>
    <property type="match status" value="1"/>
</dbReference>
<dbReference type="Proteomes" id="UP000077202">
    <property type="component" value="Unassembled WGS sequence"/>
</dbReference>
<dbReference type="Proteomes" id="UP001162541">
    <property type="component" value="Chromosome 6"/>
</dbReference>
<dbReference type="AlphaFoldDB" id="A0A176WCK1"/>
<feature type="signal peptide" evidence="1">
    <location>
        <begin position="1"/>
        <end position="25"/>
    </location>
</feature>
<gene>
    <name evidence="4" type="ORF">AXG93_669s1240</name>
    <name evidence="3" type="ORF">Mp_6g09000</name>
</gene>
<reference evidence="6" key="3">
    <citation type="journal article" date="2020" name="Curr. Biol.">
        <title>Chromatin organization in early land plants reveals an ancestral association between H3K27me3, transposons, and constitutive heterochromatin.</title>
        <authorList>
            <person name="Montgomery S.A."/>
            <person name="Tanizawa Y."/>
            <person name="Galik B."/>
            <person name="Wang N."/>
            <person name="Ito T."/>
            <person name="Mochizuki T."/>
            <person name="Akimcheva S."/>
            <person name="Bowman J.L."/>
            <person name="Cognat V."/>
            <person name="Marechal-Drouard L."/>
            <person name="Ekker H."/>
            <person name="Hong S.F."/>
            <person name="Kohchi T."/>
            <person name="Lin S.S."/>
            <person name="Liu L.D."/>
            <person name="Nakamura Y."/>
            <person name="Valeeva L.R."/>
            <person name="Shakirov E.V."/>
            <person name="Shippen D.E."/>
            <person name="Wei W.L."/>
            <person name="Yagura M."/>
            <person name="Yamaoka S."/>
            <person name="Yamato K.T."/>
            <person name="Liu C."/>
            <person name="Berger F."/>
        </authorList>
    </citation>
    <scope>NUCLEOTIDE SEQUENCE [LARGE SCALE GENOMIC DNA]</scope>
    <source>
        <strain evidence="6">Tak-1</strain>
    </source>
</reference>
<dbReference type="PROSITE" id="PS51257">
    <property type="entry name" value="PROKAR_LIPOPROTEIN"/>
    <property type="match status" value="1"/>
</dbReference>
<dbReference type="GO" id="GO:0004089">
    <property type="term" value="F:carbonate dehydratase activity"/>
    <property type="evidence" value="ECO:0007669"/>
    <property type="project" value="InterPro"/>
</dbReference>
<proteinExistence type="predicted"/>
<dbReference type="GO" id="GO:0006730">
    <property type="term" value="P:one-carbon metabolic process"/>
    <property type="evidence" value="ECO:0007669"/>
    <property type="project" value="TreeGrafter"/>
</dbReference>
<reference evidence="4 5" key="1">
    <citation type="submission" date="2016-03" db="EMBL/GenBank/DDBJ databases">
        <title>Mechanisms controlling the formation of the plant cell surface in tip-growing cells are functionally conserved among land plants.</title>
        <authorList>
            <person name="Honkanen S."/>
            <person name="Jones V.A."/>
            <person name="Morieri G."/>
            <person name="Champion C."/>
            <person name="Hetherington A.J."/>
            <person name="Kelly S."/>
            <person name="Saint-Marcoux D."/>
            <person name="Proust H."/>
            <person name="Prescott H."/>
            <person name="Dolan L."/>
        </authorList>
    </citation>
    <scope>NUCLEOTIDE SEQUENCE [LARGE SCALE GENOMIC DNA]</scope>
    <source>
        <strain evidence="5">cv. Tak-1 and cv. Tak-2</strain>
        <tissue evidence="4">Whole gametophyte</tissue>
    </source>
</reference>
<dbReference type="InterPro" id="IPR036398">
    <property type="entry name" value="CA_dom_sf"/>
</dbReference>
<organism evidence="4 5">
    <name type="scientific">Marchantia polymorpha subsp. ruderalis</name>
    <dbReference type="NCBI Taxonomy" id="1480154"/>
    <lineage>
        <taxon>Eukaryota</taxon>
        <taxon>Viridiplantae</taxon>
        <taxon>Streptophyta</taxon>
        <taxon>Embryophyta</taxon>
        <taxon>Marchantiophyta</taxon>
        <taxon>Marchantiopsida</taxon>
        <taxon>Marchantiidae</taxon>
        <taxon>Marchantiales</taxon>
        <taxon>Marchantiaceae</taxon>
        <taxon>Marchantia</taxon>
    </lineage>
</organism>
<evidence type="ECO:0000313" key="4">
    <source>
        <dbReference type="EMBL" id="OAE29975.1"/>
    </source>
</evidence>
<dbReference type="InterPro" id="IPR023561">
    <property type="entry name" value="Carbonic_anhydrase_a-class"/>
</dbReference>
<evidence type="ECO:0000256" key="1">
    <source>
        <dbReference type="SAM" id="SignalP"/>
    </source>
</evidence>
<reference evidence="3" key="2">
    <citation type="journal article" date="2019" name="Curr. Biol.">
        <title>Chromatin organization in early land plants reveals an ancestral association between H3K27me3, transposons, and constitutive heterochromatin.</title>
        <authorList>
            <person name="Montgomery S.A."/>
            <person name="Tanizawa Y."/>
            <person name="Galik B."/>
            <person name="Wang N."/>
            <person name="Ito T."/>
            <person name="Mochizuki T."/>
            <person name="Akimcheva S."/>
            <person name="Bowman J."/>
            <person name="Cognat V."/>
            <person name="Drouard L."/>
            <person name="Ekker H."/>
            <person name="Houng S."/>
            <person name="Kohchi T."/>
            <person name="Lin S."/>
            <person name="Liu L.D."/>
            <person name="Nakamura Y."/>
            <person name="Valeeva L.R."/>
            <person name="Shakirov E.V."/>
            <person name="Shippen D.E."/>
            <person name="Wei W."/>
            <person name="Yagura M."/>
            <person name="Yamaoka S."/>
            <person name="Yamato K.T."/>
            <person name="Liu C."/>
            <person name="Berger F."/>
        </authorList>
    </citation>
    <scope>NUCLEOTIDE SEQUENCE [LARGE SCALE GENOMIC DNA]</scope>
    <source>
        <strain evidence="3">Tak-1</strain>
    </source>
</reference>
<dbReference type="CDD" id="cd03124">
    <property type="entry name" value="alpha_CA_prokaryotic_like"/>
    <property type="match status" value="1"/>
</dbReference>
<feature type="domain" description="Alpha-carbonic anhydrase" evidence="2">
    <location>
        <begin position="22"/>
        <end position="262"/>
    </location>
</feature>
<evidence type="ECO:0000313" key="6">
    <source>
        <dbReference type="Proteomes" id="UP001162541"/>
    </source>
</evidence>
<sequence length="282" mass="32728">MTRASALIWTLGVFLSCLLLQQAHGFELAQSVRRTRHHHSYGWQSPIEFDLRCMIWRNYPEYLGLQTDYTPARANVEIHHDDTLQVTFLSSAGTFTHNKITYDLQQFHFHHPPEHTFRSYPYVCDDDDLTTQRPRRDEFVLEMHLVHQTPDAKIAVIGVLFKLGKPNRFLNKFWDFIPDVEEGSPVGVDDIDAADLDLSDVFIQYMGSLTTTPYTENVFWTVTCGNWNTISKEQLERLQNKLPGANNRVTQPWNGRKVYLNFPYDDDDSKIRQDASSLLQSS</sequence>
<name>A0A176WCK1_MARPO</name>
<accession>A0A176WCK1</accession>
<evidence type="ECO:0000313" key="3">
    <source>
        <dbReference type="EMBL" id="BBN14119.1"/>
    </source>
</evidence>
<dbReference type="InterPro" id="IPR041891">
    <property type="entry name" value="Alpha_CA_prokaryot-like"/>
</dbReference>
<keyword evidence="5" id="KW-1185">Reference proteome</keyword>
<dbReference type="PANTHER" id="PTHR18952:SF273">
    <property type="entry name" value="ALPHA-CARBONIC ANHYDRASE DOMAIN-CONTAINING PROTEIN"/>
    <property type="match status" value="1"/>
</dbReference>
<dbReference type="SUPFAM" id="SSF51069">
    <property type="entry name" value="Carbonic anhydrase"/>
    <property type="match status" value="1"/>
</dbReference>
<feature type="chain" id="PRO_5042333799" description="Alpha-carbonic anhydrase domain-containing protein" evidence="1">
    <location>
        <begin position="26"/>
        <end position="282"/>
    </location>
</feature>
<dbReference type="InterPro" id="IPR001148">
    <property type="entry name" value="CA_dom"/>
</dbReference>
<dbReference type="GO" id="GO:0008270">
    <property type="term" value="F:zinc ion binding"/>
    <property type="evidence" value="ECO:0007669"/>
    <property type="project" value="InterPro"/>
</dbReference>
<dbReference type="EMBL" id="LVLJ01001379">
    <property type="protein sequence ID" value="OAE29975.1"/>
    <property type="molecule type" value="Genomic_DNA"/>
</dbReference>
<dbReference type="PROSITE" id="PS51144">
    <property type="entry name" value="ALPHA_CA_2"/>
    <property type="match status" value="1"/>
</dbReference>
<evidence type="ECO:0000313" key="5">
    <source>
        <dbReference type="Proteomes" id="UP000077202"/>
    </source>
</evidence>
<dbReference type="Gene3D" id="3.10.200.10">
    <property type="entry name" value="Alpha carbonic anhydrase"/>
    <property type="match status" value="1"/>
</dbReference>
<protein>
    <recommendedName>
        <fullName evidence="2">Alpha-carbonic anhydrase domain-containing protein</fullName>
    </recommendedName>
</protein>
<dbReference type="Pfam" id="PF00194">
    <property type="entry name" value="Carb_anhydrase"/>
    <property type="match status" value="1"/>
</dbReference>